<dbReference type="STRING" id="10036.ENSMAUP00000003804"/>
<dbReference type="InterPro" id="IPR012674">
    <property type="entry name" value="Calycin"/>
</dbReference>
<evidence type="ECO:0000256" key="9">
    <source>
        <dbReference type="ARBA" id="ARBA00046193"/>
    </source>
</evidence>
<keyword evidence="5" id="KW-0964">Secreted</keyword>
<dbReference type="KEGG" id="maua:101825672"/>
<dbReference type="InterPro" id="IPR000566">
    <property type="entry name" value="Lipocln_cytosolic_FA-bd_dom"/>
</dbReference>
<feature type="modified residue" description="Pyrrolidone carboxylic acid" evidence="11">
    <location>
        <position position="19"/>
    </location>
</feature>
<reference evidence="15" key="1">
    <citation type="submission" date="2025-08" db="UniProtKB">
        <authorList>
            <consortium name="RefSeq"/>
        </authorList>
    </citation>
    <scope>IDENTIFICATION</scope>
    <source>
        <tissue evidence="15">Liver</tissue>
    </source>
</reference>
<dbReference type="Proteomes" id="UP000886700">
    <property type="component" value="Unplaced"/>
</dbReference>
<evidence type="ECO:0000256" key="6">
    <source>
        <dbReference type="ARBA" id="ARBA00022729"/>
    </source>
</evidence>
<dbReference type="GO" id="GO:0005615">
    <property type="term" value="C:extracellular space"/>
    <property type="evidence" value="ECO:0007669"/>
    <property type="project" value="InterPro"/>
</dbReference>
<evidence type="ECO:0000256" key="1">
    <source>
        <dbReference type="ARBA" id="ARBA00004613"/>
    </source>
</evidence>
<comment type="subcellular location">
    <subcellularLocation>
        <location evidence="1">Secreted</location>
    </subcellularLocation>
</comment>
<feature type="disulfide bond" evidence="10">
    <location>
        <begin position="90"/>
        <end position="183"/>
    </location>
</feature>
<dbReference type="FunFam" id="2.40.128.20:FF:000012">
    <property type="entry name" value="Alpha-1-acid glycoprotein 2"/>
    <property type="match status" value="1"/>
</dbReference>
<dbReference type="PANTHER" id="PTHR11967:SF2">
    <property type="entry name" value="ALPHA-1-ACID GLYCOPROTEIN 1"/>
    <property type="match status" value="1"/>
</dbReference>
<feature type="domain" description="Lipocalin/cytosolic fatty-acid binding" evidence="13">
    <location>
        <begin position="40"/>
        <end position="179"/>
    </location>
</feature>
<evidence type="ECO:0000256" key="5">
    <source>
        <dbReference type="ARBA" id="ARBA00022525"/>
    </source>
</evidence>
<dbReference type="InterPro" id="IPR001500">
    <property type="entry name" value="A1A_glycop"/>
</dbReference>
<evidence type="ECO:0000256" key="2">
    <source>
        <dbReference type="ARBA" id="ARBA00006889"/>
    </source>
</evidence>
<keyword evidence="3" id="KW-0813">Transport</keyword>
<keyword evidence="14" id="KW-1185">Reference proteome</keyword>
<dbReference type="RefSeq" id="XP_005075189.2">
    <property type="nucleotide sequence ID" value="XM_005075132.4"/>
</dbReference>
<evidence type="ECO:0000259" key="13">
    <source>
        <dbReference type="Pfam" id="PF00061"/>
    </source>
</evidence>
<evidence type="ECO:0000256" key="4">
    <source>
        <dbReference type="ARBA" id="ARBA00022486"/>
    </source>
</evidence>
<gene>
    <name evidence="15" type="primary">Orm1</name>
</gene>
<evidence type="ECO:0000256" key="3">
    <source>
        <dbReference type="ARBA" id="ARBA00022448"/>
    </source>
</evidence>
<dbReference type="Gene3D" id="2.40.128.20">
    <property type="match status" value="1"/>
</dbReference>
<evidence type="ECO:0000256" key="7">
    <source>
        <dbReference type="ARBA" id="ARBA00023157"/>
    </source>
</evidence>
<evidence type="ECO:0000256" key="8">
    <source>
        <dbReference type="ARBA" id="ARBA00023180"/>
    </source>
</evidence>
<evidence type="ECO:0000313" key="14">
    <source>
        <dbReference type="Proteomes" id="UP000886700"/>
    </source>
</evidence>
<evidence type="ECO:0000256" key="10">
    <source>
        <dbReference type="PIRSR" id="PIRSR036899-50"/>
    </source>
</evidence>
<dbReference type="GO" id="GO:0006953">
    <property type="term" value="P:acute-phase response"/>
    <property type="evidence" value="ECO:0007669"/>
    <property type="project" value="UniProtKB-KW"/>
</dbReference>
<keyword evidence="8 11" id="KW-0325">Glycoprotein</keyword>
<keyword evidence="7 10" id="KW-1015">Disulfide bond</keyword>
<dbReference type="CDD" id="cd19451">
    <property type="entry name" value="lipocalin_AGP-like"/>
    <property type="match status" value="1"/>
</dbReference>
<keyword evidence="4" id="KW-0011">Acute phase</keyword>
<dbReference type="eggNOG" id="ENOG502S0Q2">
    <property type="taxonomic scope" value="Eukaryota"/>
</dbReference>
<dbReference type="GO" id="GO:0002682">
    <property type="term" value="P:regulation of immune system process"/>
    <property type="evidence" value="ECO:0007669"/>
    <property type="project" value="InterPro"/>
</dbReference>
<dbReference type="PIRSF" id="PIRSF036899">
    <property type="entry name" value="AGP"/>
    <property type="match status" value="1"/>
</dbReference>
<name>A0A1U7QUU5_MESAU</name>
<accession>A0A1U7QUU5</accession>
<evidence type="ECO:0000256" key="11">
    <source>
        <dbReference type="PIRSR" id="PIRSR036899-51"/>
    </source>
</evidence>
<comment type="similarity">
    <text evidence="2">Belongs to the calycin superfamily. Lipocalin family.</text>
</comment>
<keyword evidence="6 12" id="KW-0732">Signal</keyword>
<dbReference type="Pfam" id="PF00061">
    <property type="entry name" value="Lipocalin"/>
    <property type="match status" value="1"/>
</dbReference>
<dbReference type="PRINTS" id="PR00708">
    <property type="entry name" value="A1AGLPROTEIN"/>
</dbReference>
<protein>
    <submittedName>
        <fullName evidence="15">Alpha-1-acid glycoprotein 1 isoform X1</fullName>
    </submittedName>
</protein>
<feature type="chain" id="PRO_5010551223" evidence="12">
    <location>
        <begin position="19"/>
        <end position="198"/>
    </location>
</feature>
<dbReference type="OrthoDB" id="9448848at2759"/>
<dbReference type="AlphaFoldDB" id="A0A1U7QUU5"/>
<proteinExistence type="inferred from homology"/>
<sequence>MALRVALVILSLLPLLEAQNPDHANITGIPITNDTMSWLSGKWFYLGSALRNLEFKQALQKIQATYFYFTPNLTDDTILLQEYQTVEGRCVYNSSTLGVQRENGTISKYEGTVEHVAHLKVFTKHRAFTLAFAPEDEKNRGLSFYASKPDIAPEFLKEFQNAVKSLGMNETEIIYTDWKKDMCSQQQLEPEKKTEACP</sequence>
<evidence type="ECO:0000256" key="12">
    <source>
        <dbReference type="SAM" id="SignalP"/>
    </source>
</evidence>
<dbReference type="SUPFAM" id="SSF50814">
    <property type="entry name" value="Lipocalins"/>
    <property type="match status" value="1"/>
</dbReference>
<evidence type="ECO:0000313" key="15">
    <source>
        <dbReference type="RefSeq" id="XP_005075189.2"/>
    </source>
</evidence>
<organism evidence="14 15">
    <name type="scientific">Mesocricetus auratus</name>
    <name type="common">Golden hamster</name>
    <dbReference type="NCBI Taxonomy" id="10036"/>
    <lineage>
        <taxon>Eukaryota</taxon>
        <taxon>Metazoa</taxon>
        <taxon>Chordata</taxon>
        <taxon>Craniata</taxon>
        <taxon>Vertebrata</taxon>
        <taxon>Euteleostomi</taxon>
        <taxon>Mammalia</taxon>
        <taxon>Eutheria</taxon>
        <taxon>Euarchontoglires</taxon>
        <taxon>Glires</taxon>
        <taxon>Rodentia</taxon>
        <taxon>Myomorpha</taxon>
        <taxon>Muroidea</taxon>
        <taxon>Cricetidae</taxon>
        <taxon>Cricetinae</taxon>
        <taxon>Mesocricetus</taxon>
    </lineage>
</organism>
<comment type="function">
    <text evidence="9">Functions as a transport protein in the blood stream. Binds various ligands in the interior of its beta-barrel domain. Appears to function in modulating the activity of the immune system during the acute-phase reaction.</text>
</comment>
<keyword evidence="11" id="KW-0873">Pyrrolidone carboxylic acid</keyword>
<dbReference type="PANTHER" id="PTHR11967">
    <property type="entry name" value="ALPHA-1-ACID GLYCOPROTEIN"/>
    <property type="match status" value="1"/>
</dbReference>
<feature type="signal peptide" evidence="12">
    <location>
        <begin position="1"/>
        <end position="18"/>
    </location>
</feature>